<evidence type="ECO:0000259" key="3">
    <source>
        <dbReference type="PROSITE" id="PS50206"/>
    </source>
</evidence>
<dbReference type="EMBL" id="SNXW01000001">
    <property type="protein sequence ID" value="TDP88050.1"/>
    <property type="molecule type" value="Genomic_DNA"/>
</dbReference>
<dbReference type="InterPro" id="IPR001763">
    <property type="entry name" value="Rhodanese-like_dom"/>
</dbReference>
<reference evidence="4 5" key="1">
    <citation type="submission" date="2019-03" db="EMBL/GenBank/DDBJ databases">
        <title>Genomic Encyclopedia of Type Strains, Phase IV (KMG-IV): sequencing the most valuable type-strain genomes for metagenomic binning, comparative biology and taxonomic classification.</title>
        <authorList>
            <person name="Goeker M."/>
        </authorList>
    </citation>
    <scope>NUCLEOTIDE SEQUENCE [LARGE SCALE GENOMIC DNA]</scope>
    <source>
        <strain evidence="4 5">DSM 11901</strain>
    </source>
</reference>
<feature type="compositionally biased region" description="Low complexity" evidence="1">
    <location>
        <begin position="160"/>
        <end position="175"/>
    </location>
</feature>
<protein>
    <submittedName>
        <fullName evidence="4">Rhodanese-related sulfurtransferase</fullName>
    </submittedName>
</protein>
<name>A0A4R6RN73_9BURK</name>
<feature type="region of interest" description="Disordered" evidence="1">
    <location>
        <begin position="154"/>
        <end position="175"/>
    </location>
</feature>
<gene>
    <name evidence="4" type="ORF">EV672_101186</name>
</gene>
<dbReference type="InterPro" id="IPR036873">
    <property type="entry name" value="Rhodanese-like_dom_sf"/>
</dbReference>
<dbReference type="SUPFAM" id="SSF52821">
    <property type="entry name" value="Rhodanese/Cell cycle control phosphatase"/>
    <property type="match status" value="1"/>
</dbReference>
<evidence type="ECO:0000313" key="5">
    <source>
        <dbReference type="Proteomes" id="UP000294593"/>
    </source>
</evidence>
<evidence type="ECO:0000313" key="4">
    <source>
        <dbReference type="EMBL" id="TDP88050.1"/>
    </source>
</evidence>
<evidence type="ECO:0000256" key="1">
    <source>
        <dbReference type="SAM" id="MobiDB-lite"/>
    </source>
</evidence>
<evidence type="ECO:0000256" key="2">
    <source>
        <dbReference type="SAM" id="SignalP"/>
    </source>
</evidence>
<keyword evidence="2" id="KW-0732">Signal</keyword>
<dbReference type="GO" id="GO:0016740">
    <property type="term" value="F:transferase activity"/>
    <property type="evidence" value="ECO:0007669"/>
    <property type="project" value="UniProtKB-KW"/>
</dbReference>
<feature type="chain" id="PRO_5020302435" evidence="2">
    <location>
        <begin position="24"/>
        <end position="175"/>
    </location>
</feature>
<dbReference type="OrthoDB" id="30052at2"/>
<dbReference type="PANTHER" id="PTHR43031">
    <property type="entry name" value="FAD-DEPENDENT OXIDOREDUCTASE"/>
    <property type="match status" value="1"/>
</dbReference>
<dbReference type="Gene3D" id="3.40.250.10">
    <property type="entry name" value="Rhodanese-like domain"/>
    <property type="match status" value="1"/>
</dbReference>
<dbReference type="Proteomes" id="UP000294593">
    <property type="component" value="Unassembled WGS sequence"/>
</dbReference>
<organism evidence="4 5">
    <name type="scientific">Aquabacterium commune</name>
    <dbReference type="NCBI Taxonomy" id="70586"/>
    <lineage>
        <taxon>Bacteria</taxon>
        <taxon>Pseudomonadati</taxon>
        <taxon>Pseudomonadota</taxon>
        <taxon>Betaproteobacteria</taxon>
        <taxon>Burkholderiales</taxon>
        <taxon>Aquabacterium</taxon>
    </lineage>
</organism>
<dbReference type="PANTHER" id="PTHR43031:SF1">
    <property type="entry name" value="PYRIDINE NUCLEOTIDE-DISULPHIDE OXIDOREDUCTASE"/>
    <property type="match status" value="1"/>
</dbReference>
<dbReference type="InterPro" id="IPR050229">
    <property type="entry name" value="GlpE_sulfurtransferase"/>
</dbReference>
<feature type="signal peptide" evidence="2">
    <location>
        <begin position="1"/>
        <end position="23"/>
    </location>
</feature>
<keyword evidence="5" id="KW-1185">Reference proteome</keyword>
<dbReference type="PROSITE" id="PS50206">
    <property type="entry name" value="RHODANESE_3"/>
    <property type="match status" value="1"/>
</dbReference>
<sequence length="175" mass="18239">MHRFQHTAIALLSTAAMSLPAMAQNAPAAPAAATSTTTTSTYVAPPWTYKTQQLSRNDVDKLLGNPKKLLIIDVRRPDELTKNGSFPVYLSVQIKDLPEALEYIPKDRVILTVSNRAHRAGAAGDLLSSKGYKVAGAVGSLDYAEAGGSIAKITPPPAPAASAATASASSPVASR</sequence>
<keyword evidence="4" id="KW-0808">Transferase</keyword>
<proteinExistence type="predicted"/>
<feature type="domain" description="Rhodanese" evidence="3">
    <location>
        <begin position="65"/>
        <end position="152"/>
    </location>
</feature>
<dbReference type="AlphaFoldDB" id="A0A4R6RN73"/>
<comment type="caution">
    <text evidence="4">The sequence shown here is derived from an EMBL/GenBank/DDBJ whole genome shotgun (WGS) entry which is preliminary data.</text>
</comment>
<dbReference type="RefSeq" id="WP_133605713.1">
    <property type="nucleotide sequence ID" value="NZ_SNXW01000001.1"/>
</dbReference>
<accession>A0A4R6RN73</accession>